<evidence type="ECO:0000256" key="2">
    <source>
        <dbReference type="PROSITE-ProRule" id="PRU00335"/>
    </source>
</evidence>
<evidence type="ECO:0000256" key="1">
    <source>
        <dbReference type="ARBA" id="ARBA00023125"/>
    </source>
</evidence>
<feature type="DNA-binding region" description="H-T-H motif" evidence="2">
    <location>
        <begin position="29"/>
        <end position="48"/>
    </location>
</feature>
<evidence type="ECO:0000313" key="4">
    <source>
        <dbReference type="EMBL" id="BAY86521.1"/>
    </source>
</evidence>
<dbReference type="Gene3D" id="1.10.357.10">
    <property type="entry name" value="Tetracycline Repressor, domain 2"/>
    <property type="match status" value="1"/>
</dbReference>
<evidence type="ECO:0000259" key="3">
    <source>
        <dbReference type="PROSITE" id="PS50977"/>
    </source>
</evidence>
<feature type="domain" description="HTH tetR-type" evidence="3">
    <location>
        <begin position="6"/>
        <end position="66"/>
    </location>
</feature>
<dbReference type="PRINTS" id="PR00455">
    <property type="entry name" value="HTHTETR"/>
</dbReference>
<dbReference type="AlphaFoldDB" id="A0A1Z4LZC0"/>
<keyword evidence="5" id="KW-1185">Reference proteome</keyword>
<dbReference type="InterPro" id="IPR009057">
    <property type="entry name" value="Homeodomain-like_sf"/>
</dbReference>
<organism evidence="4 5">
    <name type="scientific">Calothrix parasitica NIES-267</name>
    <dbReference type="NCBI Taxonomy" id="1973488"/>
    <lineage>
        <taxon>Bacteria</taxon>
        <taxon>Bacillati</taxon>
        <taxon>Cyanobacteriota</taxon>
        <taxon>Cyanophyceae</taxon>
        <taxon>Nostocales</taxon>
        <taxon>Calotrichaceae</taxon>
        <taxon>Calothrix</taxon>
    </lineage>
</organism>
<dbReference type="GO" id="GO:0003677">
    <property type="term" value="F:DNA binding"/>
    <property type="evidence" value="ECO:0007669"/>
    <property type="project" value="UniProtKB-UniRule"/>
</dbReference>
<protein>
    <submittedName>
        <fullName evidence="4">TetR family transcriptional regulator protein</fullName>
    </submittedName>
</protein>
<dbReference type="PANTHER" id="PTHR43479:SF11">
    <property type="entry name" value="ACREF_ENVCD OPERON REPRESSOR-RELATED"/>
    <property type="match status" value="1"/>
</dbReference>
<dbReference type="SUPFAM" id="SSF46689">
    <property type="entry name" value="Homeodomain-like"/>
    <property type="match status" value="1"/>
</dbReference>
<keyword evidence="1 2" id="KW-0238">DNA-binding</keyword>
<proteinExistence type="predicted"/>
<sequence>MQRLDPEKRAAILNAAKQRLRKYGIQKTKMQEIAKDVGIAVGTLYLYFKNKNEVLIASIEAYGQQHIAYAEEILNSKKSPQEKLKYYIINRFRVTEDINNSGSHAAELVRAVMKLKPDLIEEQSSWTRKNVSKILREGIEKDLFCIDNLERDVEVFLHSIGYFFPFATTEQHYQIEEKDLVMVIDWFIEKWLC</sequence>
<accession>A0A1Z4LZC0</accession>
<dbReference type="OrthoDB" id="9783238at2"/>
<dbReference type="EMBL" id="AP018227">
    <property type="protein sequence ID" value="BAY86521.1"/>
    <property type="molecule type" value="Genomic_DNA"/>
</dbReference>
<reference evidence="4 5" key="1">
    <citation type="submission" date="2017-06" db="EMBL/GenBank/DDBJ databases">
        <title>Genome sequencing of cyanobaciteial culture collection at National Institute for Environmental Studies (NIES).</title>
        <authorList>
            <person name="Hirose Y."/>
            <person name="Shimura Y."/>
            <person name="Fujisawa T."/>
            <person name="Nakamura Y."/>
            <person name="Kawachi M."/>
        </authorList>
    </citation>
    <scope>NUCLEOTIDE SEQUENCE [LARGE SCALE GENOMIC DNA]</scope>
    <source>
        <strain evidence="4 5">NIES-267</strain>
    </source>
</reference>
<name>A0A1Z4LZC0_9CYAN</name>
<dbReference type="Pfam" id="PF00440">
    <property type="entry name" value="TetR_N"/>
    <property type="match status" value="1"/>
</dbReference>
<gene>
    <name evidence="4" type="ORF">NIES267_60310</name>
</gene>
<dbReference type="Proteomes" id="UP000218418">
    <property type="component" value="Chromosome"/>
</dbReference>
<dbReference type="PROSITE" id="PS50977">
    <property type="entry name" value="HTH_TETR_2"/>
    <property type="match status" value="1"/>
</dbReference>
<dbReference type="Gene3D" id="1.10.10.60">
    <property type="entry name" value="Homeodomain-like"/>
    <property type="match status" value="1"/>
</dbReference>
<dbReference type="InterPro" id="IPR001647">
    <property type="entry name" value="HTH_TetR"/>
</dbReference>
<dbReference type="InterPro" id="IPR050624">
    <property type="entry name" value="HTH-type_Tx_Regulator"/>
</dbReference>
<evidence type="ECO:0000313" key="5">
    <source>
        <dbReference type="Proteomes" id="UP000218418"/>
    </source>
</evidence>
<dbReference type="PANTHER" id="PTHR43479">
    <property type="entry name" value="ACREF/ENVCD OPERON REPRESSOR-RELATED"/>
    <property type="match status" value="1"/>
</dbReference>